<proteinExistence type="predicted"/>
<sequence length="269" mass="30609">MYLKSDHNQILQAGSLKTLNYLQYFDLSHNKVASTDYINHGRLKHLILNYNEISTLKGVNGPPLNQFKLRSLETLEIRGNQIESTEGLGFLHDLKTLYFGENLLKSVEDISGLRGLVRLHLRDNHIATLDGFLQGPTKLEYLNLRGNKINRWSEVKKLKSLVTLKVLVLSDNPIADRDLYRPVVLGMMPFLTRLDKDKTTEEEIAEAVDFYVKLPENALELEDEEEARLHEHLAETKLEDGGEVEGENTGVEATPRQNSEGAEENEEED</sequence>
<name>A0A5K3EMR5_MESCO</name>
<dbReference type="PROSITE" id="PS51450">
    <property type="entry name" value="LRR"/>
    <property type="match status" value="3"/>
</dbReference>
<dbReference type="WBParaSite" id="MCU_001335-RA">
    <property type="protein sequence ID" value="MCU_001335-RA"/>
    <property type="gene ID" value="MCU_001335"/>
</dbReference>
<evidence type="ECO:0000256" key="3">
    <source>
        <dbReference type="SAM" id="MobiDB-lite"/>
    </source>
</evidence>
<keyword evidence="2" id="KW-0677">Repeat</keyword>
<accession>A0A5K3EMR5</accession>
<dbReference type="SMART" id="SM00365">
    <property type="entry name" value="LRR_SD22"/>
    <property type="match status" value="5"/>
</dbReference>
<dbReference type="InterPro" id="IPR032675">
    <property type="entry name" value="LRR_dom_sf"/>
</dbReference>
<reference evidence="4" key="1">
    <citation type="submission" date="2019-11" db="UniProtKB">
        <authorList>
            <consortium name="WormBaseParasite"/>
        </authorList>
    </citation>
    <scope>IDENTIFICATION</scope>
</reference>
<feature type="region of interest" description="Disordered" evidence="3">
    <location>
        <begin position="223"/>
        <end position="269"/>
    </location>
</feature>
<dbReference type="Pfam" id="PF14580">
    <property type="entry name" value="LRR_9"/>
    <property type="match status" value="1"/>
</dbReference>
<feature type="compositionally biased region" description="Basic and acidic residues" evidence="3">
    <location>
        <begin position="227"/>
        <end position="240"/>
    </location>
</feature>
<evidence type="ECO:0000256" key="1">
    <source>
        <dbReference type="ARBA" id="ARBA00022614"/>
    </source>
</evidence>
<evidence type="ECO:0000256" key="2">
    <source>
        <dbReference type="ARBA" id="ARBA00022737"/>
    </source>
</evidence>
<dbReference type="PANTHER" id="PTHR18849:SF3">
    <property type="entry name" value="LEUCINE RICH REPEAT CONTAINING 23"/>
    <property type="match status" value="1"/>
</dbReference>
<keyword evidence="1" id="KW-0433">Leucine-rich repeat</keyword>
<organism evidence="4">
    <name type="scientific">Mesocestoides corti</name>
    <name type="common">Flatworm</name>
    <dbReference type="NCBI Taxonomy" id="53468"/>
    <lineage>
        <taxon>Eukaryota</taxon>
        <taxon>Metazoa</taxon>
        <taxon>Spiralia</taxon>
        <taxon>Lophotrochozoa</taxon>
        <taxon>Platyhelminthes</taxon>
        <taxon>Cestoda</taxon>
        <taxon>Eucestoda</taxon>
        <taxon>Cyclophyllidea</taxon>
        <taxon>Mesocestoididae</taxon>
        <taxon>Mesocestoides</taxon>
    </lineage>
</organism>
<dbReference type="AlphaFoldDB" id="A0A5K3EMR5"/>
<dbReference type="SUPFAM" id="SSF52075">
    <property type="entry name" value="Outer arm dynein light chain 1"/>
    <property type="match status" value="1"/>
</dbReference>
<dbReference type="Gene3D" id="3.80.10.10">
    <property type="entry name" value="Ribonuclease Inhibitor"/>
    <property type="match status" value="2"/>
</dbReference>
<protein>
    <submittedName>
        <fullName evidence="4">LRRcap domain-containing protein</fullName>
    </submittedName>
</protein>
<dbReference type="PANTHER" id="PTHR18849">
    <property type="entry name" value="LEUCINE RICH REPEAT PROTEIN"/>
    <property type="match status" value="1"/>
</dbReference>
<dbReference type="InterPro" id="IPR001611">
    <property type="entry name" value="Leu-rich_rpt"/>
</dbReference>
<evidence type="ECO:0000313" key="4">
    <source>
        <dbReference type="WBParaSite" id="MCU_001335-RA"/>
    </source>
</evidence>